<dbReference type="Pfam" id="PF08223">
    <property type="entry name" value="PaaX_C"/>
    <property type="match status" value="1"/>
</dbReference>
<dbReference type="InterPro" id="IPR013225">
    <property type="entry name" value="PaaX_C"/>
</dbReference>
<dbReference type="Proteomes" id="UP000621500">
    <property type="component" value="Unassembled WGS sequence"/>
</dbReference>
<proteinExistence type="predicted"/>
<dbReference type="PANTHER" id="PTHR30319">
    <property type="entry name" value="PHENYLACETIC ACID REGULATOR-RELATED TRANSCRIPTIONAL REPRESSOR"/>
    <property type="match status" value="1"/>
</dbReference>
<organism evidence="2 3">
    <name type="scientific">Plantactinospora mayteni</name>
    <dbReference type="NCBI Taxonomy" id="566021"/>
    <lineage>
        <taxon>Bacteria</taxon>
        <taxon>Bacillati</taxon>
        <taxon>Actinomycetota</taxon>
        <taxon>Actinomycetes</taxon>
        <taxon>Micromonosporales</taxon>
        <taxon>Micromonosporaceae</taxon>
        <taxon>Plantactinospora</taxon>
    </lineage>
</organism>
<feature type="domain" description="Transcriptional repressor PaaX-like C-terminal" evidence="1">
    <location>
        <begin position="32"/>
        <end position="111"/>
    </location>
</feature>
<accession>A0ABQ4EWQ0</accession>
<evidence type="ECO:0000259" key="1">
    <source>
        <dbReference type="Pfam" id="PF08223"/>
    </source>
</evidence>
<keyword evidence="3" id="KW-1185">Reference proteome</keyword>
<dbReference type="EMBL" id="BONX01000039">
    <property type="protein sequence ID" value="GIG99069.1"/>
    <property type="molecule type" value="Genomic_DNA"/>
</dbReference>
<reference evidence="2 3" key="1">
    <citation type="submission" date="2021-01" db="EMBL/GenBank/DDBJ databases">
        <title>Whole genome shotgun sequence of Plantactinospora mayteni NBRC 109088.</title>
        <authorList>
            <person name="Komaki H."/>
            <person name="Tamura T."/>
        </authorList>
    </citation>
    <scope>NUCLEOTIDE SEQUENCE [LARGE SCALE GENOMIC DNA]</scope>
    <source>
        <strain evidence="2 3">NBRC 109088</strain>
    </source>
</reference>
<dbReference type="Gene3D" id="1.20.58.1460">
    <property type="match status" value="1"/>
</dbReference>
<evidence type="ECO:0000313" key="2">
    <source>
        <dbReference type="EMBL" id="GIG99069.1"/>
    </source>
</evidence>
<gene>
    <name evidence="2" type="ORF">Pma05_56420</name>
</gene>
<dbReference type="PANTHER" id="PTHR30319:SF1">
    <property type="entry name" value="TRANSCRIPTIONAL REPRESSOR PAAX"/>
    <property type="match status" value="1"/>
</dbReference>
<evidence type="ECO:0000313" key="3">
    <source>
        <dbReference type="Proteomes" id="UP000621500"/>
    </source>
</evidence>
<comment type="caution">
    <text evidence="2">The sequence shown here is derived from an EMBL/GenBank/DDBJ whole genome shotgun (WGS) entry which is preliminary data.</text>
</comment>
<name>A0ABQ4EWQ0_9ACTN</name>
<sequence>MLREAGVHEEAQIFRSEYLAGGDLPTLVRQAWDLDEVAREHEAFVSAFTAPPSADPIVRVSTLVHTWRQILLIDPALPAELLPPGWIGLRAAELFHRQHAEWEPAATREWERISRQPR</sequence>
<protein>
    <recommendedName>
        <fullName evidence="1">Transcriptional repressor PaaX-like C-terminal domain-containing protein</fullName>
    </recommendedName>
</protein>